<name>A0AA94VBB5_RHIRH</name>
<organism evidence="1 2">
    <name type="scientific">Rhizobium rhizogenes</name>
    <name type="common">Agrobacterium rhizogenes</name>
    <dbReference type="NCBI Taxonomy" id="359"/>
    <lineage>
        <taxon>Bacteria</taxon>
        <taxon>Pseudomonadati</taxon>
        <taxon>Pseudomonadota</taxon>
        <taxon>Alphaproteobacteria</taxon>
        <taxon>Hyphomicrobiales</taxon>
        <taxon>Rhizobiaceae</taxon>
        <taxon>Rhizobium/Agrobacterium group</taxon>
        <taxon>Rhizobium</taxon>
    </lineage>
</organism>
<dbReference type="EMBL" id="SGOB01000004">
    <property type="protein sequence ID" value="TRA87491.1"/>
    <property type="molecule type" value="Genomic_DNA"/>
</dbReference>
<dbReference type="Proteomes" id="UP000320858">
    <property type="component" value="Unassembled WGS sequence"/>
</dbReference>
<protein>
    <submittedName>
        <fullName evidence="1">Uncharacterized protein</fullName>
    </submittedName>
</protein>
<accession>A0AA94VBB5</accession>
<evidence type="ECO:0000313" key="2">
    <source>
        <dbReference type="Proteomes" id="UP000320858"/>
    </source>
</evidence>
<dbReference type="RefSeq" id="WP_111789990.1">
    <property type="nucleotide sequence ID" value="NZ_SGOB01000004.1"/>
</dbReference>
<proteinExistence type="predicted"/>
<gene>
    <name evidence="1" type="ORF">EXN24_19195</name>
</gene>
<reference evidence="1 2" key="1">
    <citation type="journal article" date="2019" name="Appl. Microbiol. Biotechnol.">
        <title>Differential efficiency of wild type rhizogenic strains for rol gene transformation of plants.</title>
        <authorList>
            <person name="Desmet S."/>
            <person name="De Keyser E."/>
            <person name="Van Vaerenbergh J."/>
            <person name="Baeyen S."/>
            <person name="Van Huylenbroeck J."/>
            <person name="Geelen D."/>
            <person name="Dhooghe E."/>
        </authorList>
    </citation>
    <scope>NUCLEOTIDE SEQUENCE [LARGE SCALE GENOMIC DNA]</scope>
    <source>
        <strain evidence="1 2">B 4.1</strain>
    </source>
</reference>
<sequence length="73" mass="8494">MHNPLTEHAVAQYIAEQTDELITLVNFCQPSDRLHFLTYLLDMVRSEAKQIYEEAPKRKPMLVYSRTEAPADD</sequence>
<dbReference type="AlphaFoldDB" id="A0AA94VBB5"/>
<comment type="caution">
    <text evidence="1">The sequence shown here is derived from an EMBL/GenBank/DDBJ whole genome shotgun (WGS) entry which is preliminary data.</text>
</comment>
<evidence type="ECO:0000313" key="1">
    <source>
        <dbReference type="EMBL" id="TRA87491.1"/>
    </source>
</evidence>